<dbReference type="InterPro" id="IPR011990">
    <property type="entry name" value="TPR-like_helical_dom_sf"/>
</dbReference>
<accession>A0A6B2HBT3</accession>
<sequence>MNRNKMGRKLKMLLVSILLLCAAQLYAQQTNDELTAYIERLRHSLATGGSETSFMSLGSDFLYAQDYLEAGNYSSAEYSFASIVRANPDHAFANYQYAVSLLKQKNPEKTKLAQTYFQKALALNPSLKTRYATDVPAQVAVTPDKTTTPVKTTGTPASAPAKANTATIAGLDAYIAQLKHSYATGGKETQMFAPGQEALQGILYYEKGEFGSAETRFSLSLGVDAENPYVNYLKAVSLAGQGKEAAAKPFYQKAIAGDKALAARYATDVTSGKTKWNKLQASKVVKTTPAKKVTYGGALVYGNYACDQSVWNGPNTSPAYRYEYKGYFALKKDGTYRWLDDGGTGKYSYNPKTGVITWLSGPMKSKGPKLTRYQPGTNVAQVTVEYNGFTWQCGCNK</sequence>
<dbReference type="EMBL" id="JAAEAA010000026">
    <property type="protein sequence ID" value="NDK57412.1"/>
    <property type="molecule type" value="Genomic_DNA"/>
</dbReference>
<dbReference type="Gene3D" id="1.25.40.10">
    <property type="entry name" value="Tetratricopeptide repeat domain"/>
    <property type="match status" value="1"/>
</dbReference>
<protein>
    <submittedName>
        <fullName evidence="2">Uncharacterized protein</fullName>
    </submittedName>
</protein>
<proteinExistence type="predicted"/>
<evidence type="ECO:0000313" key="2">
    <source>
        <dbReference type="EMBL" id="NDK57412.1"/>
    </source>
</evidence>
<name>A0A6B2HBT3_9BACT</name>
<evidence type="ECO:0000256" key="1">
    <source>
        <dbReference type="SAM" id="SignalP"/>
    </source>
</evidence>
<dbReference type="SUPFAM" id="SSF48452">
    <property type="entry name" value="TPR-like"/>
    <property type="match status" value="1"/>
</dbReference>
<dbReference type="Proteomes" id="UP000478546">
    <property type="component" value="Unassembled WGS sequence"/>
</dbReference>
<keyword evidence="3" id="KW-1185">Reference proteome</keyword>
<evidence type="ECO:0000313" key="3">
    <source>
        <dbReference type="Proteomes" id="UP000478546"/>
    </source>
</evidence>
<dbReference type="AlphaFoldDB" id="A0A6B2HBT3"/>
<keyword evidence="1" id="KW-0732">Signal</keyword>
<organism evidence="2 3">
    <name type="scientific">Pontibacter fetidus</name>
    <dbReference type="NCBI Taxonomy" id="2700082"/>
    <lineage>
        <taxon>Bacteria</taxon>
        <taxon>Pseudomonadati</taxon>
        <taxon>Bacteroidota</taxon>
        <taxon>Cytophagia</taxon>
        <taxon>Cytophagales</taxon>
        <taxon>Hymenobacteraceae</taxon>
        <taxon>Pontibacter</taxon>
    </lineage>
</organism>
<comment type="caution">
    <text evidence="2">The sequence shown here is derived from an EMBL/GenBank/DDBJ whole genome shotgun (WGS) entry which is preliminary data.</text>
</comment>
<gene>
    <name evidence="2" type="ORF">GWO68_15925</name>
</gene>
<feature type="signal peptide" evidence="1">
    <location>
        <begin position="1"/>
        <end position="27"/>
    </location>
</feature>
<reference evidence="2 3" key="1">
    <citation type="submission" date="2020-01" db="EMBL/GenBank/DDBJ databases">
        <authorList>
            <person name="Kim M.K."/>
        </authorList>
    </citation>
    <scope>NUCLEOTIDE SEQUENCE [LARGE SCALE GENOMIC DNA]</scope>
    <source>
        <strain evidence="2 3">BT213</strain>
    </source>
</reference>
<feature type="chain" id="PRO_5025363343" evidence="1">
    <location>
        <begin position="28"/>
        <end position="397"/>
    </location>
</feature>
<dbReference type="RefSeq" id="WP_162347473.1">
    <property type="nucleotide sequence ID" value="NZ_JAAEAA010000026.1"/>
</dbReference>